<protein>
    <submittedName>
        <fullName evidence="1">Uncharacterized protein</fullName>
    </submittedName>
</protein>
<dbReference type="Proteomes" id="UP000595420">
    <property type="component" value="Chromosome"/>
</dbReference>
<dbReference type="RefSeq" id="WP_198661073.1">
    <property type="nucleotide sequence ID" value="NZ_CP059488.1"/>
</dbReference>
<sequence>MNNSVTVMGGKTDRDAGSKAAAIGFFGGSNILEIEGTDLILKGNPDLPVYLSSQEVWHHFIYKVVI</sequence>
<evidence type="ECO:0000313" key="1">
    <source>
        <dbReference type="EMBL" id="QQD73635.1"/>
    </source>
</evidence>
<organism evidence="1 2">
    <name type="scientific">Acidithiobacillus ferrivorans</name>
    <dbReference type="NCBI Taxonomy" id="160808"/>
    <lineage>
        <taxon>Bacteria</taxon>
        <taxon>Pseudomonadati</taxon>
        <taxon>Pseudomonadota</taxon>
        <taxon>Acidithiobacillia</taxon>
        <taxon>Acidithiobacillales</taxon>
        <taxon>Acidithiobacillaceae</taxon>
        <taxon>Acidithiobacillus</taxon>
    </lineage>
</organism>
<proteinExistence type="predicted"/>
<accession>A0A7T4WFF0</accession>
<dbReference type="AlphaFoldDB" id="A0A7T4WFF0"/>
<reference evidence="1 2" key="1">
    <citation type="submission" date="2020-07" db="EMBL/GenBank/DDBJ databases">
        <title>Complete genome sequence analysis of Acidithiobacillus ferrivorans XJFY6S-08 reveals extreme environmental adaptation to alpine acid mine drainage.</title>
        <authorList>
            <person name="Yan L."/>
            <person name="Ni Y."/>
        </authorList>
    </citation>
    <scope>NUCLEOTIDE SEQUENCE [LARGE SCALE GENOMIC DNA]</scope>
    <source>
        <strain evidence="1 2">XJFY6S-08</strain>
    </source>
</reference>
<name>A0A7T4WFF0_9PROT</name>
<evidence type="ECO:0000313" key="2">
    <source>
        <dbReference type="Proteomes" id="UP000595420"/>
    </source>
</evidence>
<dbReference type="EMBL" id="CP059488">
    <property type="protein sequence ID" value="QQD73635.1"/>
    <property type="molecule type" value="Genomic_DNA"/>
</dbReference>
<gene>
    <name evidence="1" type="ORF">H2515_05115</name>
</gene>